<dbReference type="PANTHER" id="PTHR30273:SF2">
    <property type="entry name" value="PROTEIN FECR"/>
    <property type="match status" value="1"/>
</dbReference>
<comment type="caution">
    <text evidence="4">The sequence shown here is derived from an EMBL/GenBank/DDBJ whole genome shotgun (WGS) entry which is preliminary data.</text>
</comment>
<dbReference type="PANTHER" id="PTHR30273">
    <property type="entry name" value="PERIPLASMIC SIGNAL SENSOR AND SIGMA FACTOR ACTIVATOR FECR-RELATED"/>
    <property type="match status" value="1"/>
</dbReference>
<dbReference type="Gene3D" id="2.60.120.1440">
    <property type="match status" value="1"/>
</dbReference>
<evidence type="ECO:0000313" key="4">
    <source>
        <dbReference type="EMBL" id="MFC3976200.1"/>
    </source>
</evidence>
<dbReference type="Proteomes" id="UP001595766">
    <property type="component" value="Unassembled WGS sequence"/>
</dbReference>
<evidence type="ECO:0000259" key="3">
    <source>
        <dbReference type="Pfam" id="PF16344"/>
    </source>
</evidence>
<dbReference type="Gene3D" id="3.55.50.30">
    <property type="match status" value="1"/>
</dbReference>
<feature type="domain" description="FecR protein" evidence="2">
    <location>
        <begin position="132"/>
        <end position="220"/>
    </location>
</feature>
<proteinExistence type="predicted"/>
<dbReference type="EMBL" id="JBHSAV010000023">
    <property type="protein sequence ID" value="MFC3976200.1"/>
    <property type="molecule type" value="Genomic_DNA"/>
</dbReference>
<protein>
    <submittedName>
        <fullName evidence="4">FecR family protein</fullName>
    </submittedName>
</protein>
<evidence type="ECO:0000313" key="5">
    <source>
        <dbReference type="Proteomes" id="UP001595766"/>
    </source>
</evidence>
<evidence type="ECO:0000259" key="2">
    <source>
        <dbReference type="Pfam" id="PF04773"/>
    </source>
</evidence>
<dbReference type="InterPro" id="IPR032508">
    <property type="entry name" value="FecR_C"/>
</dbReference>
<organism evidence="4 5">
    <name type="scientific">Belliella kenyensis</name>
    <dbReference type="NCBI Taxonomy" id="1472724"/>
    <lineage>
        <taxon>Bacteria</taxon>
        <taxon>Pseudomonadati</taxon>
        <taxon>Bacteroidota</taxon>
        <taxon>Cytophagia</taxon>
        <taxon>Cytophagales</taxon>
        <taxon>Cyclobacteriaceae</taxon>
        <taxon>Belliella</taxon>
    </lineage>
</organism>
<dbReference type="Pfam" id="PF04773">
    <property type="entry name" value="FecR"/>
    <property type="match status" value="1"/>
</dbReference>
<dbReference type="InterPro" id="IPR012373">
    <property type="entry name" value="Ferrdict_sens_TM"/>
</dbReference>
<keyword evidence="1" id="KW-0472">Membrane</keyword>
<evidence type="ECO:0000256" key="1">
    <source>
        <dbReference type="SAM" id="Phobius"/>
    </source>
</evidence>
<dbReference type="Pfam" id="PF16344">
    <property type="entry name" value="FecR_C"/>
    <property type="match status" value="1"/>
</dbReference>
<gene>
    <name evidence="4" type="ORF">ACFOUP_07415</name>
</gene>
<name>A0ABV8EJW8_9BACT</name>
<sequence length="336" mass="38607">MEERYHQLILKKLIKGLSTQEQIELDKLASDLDHELELQNHFSDAWNSIKESENENLKKARLKKRVLDHIQSNKQIIPLPEKTNAIKAKKLIYVPIIKIAASLLLFIVVSIFIYNIPEIQISDESYIIKSAKRGGKTTVTLSDGTKVYLYPDAEIKYLEFFDENERKIHLKGRAFFDVAKDVNKPFIVEADELYVKVIGTSFLVEQDDHISKVSVKTGIVNVKHEDHEIELIQDQAVLIDSSNGIPHLERGKQEDFSWIDGELIFNDEPLSEVIQKINKWYGVEIILMNHRAKKCLFTGSFKNANLQVILLNISESMNMKITKSENKQYQLIGIGC</sequence>
<keyword evidence="1" id="KW-0812">Transmembrane</keyword>
<keyword evidence="1" id="KW-1133">Transmembrane helix</keyword>
<dbReference type="InterPro" id="IPR006860">
    <property type="entry name" value="FecR"/>
</dbReference>
<reference evidence="5" key="1">
    <citation type="journal article" date="2019" name="Int. J. Syst. Evol. Microbiol.">
        <title>The Global Catalogue of Microorganisms (GCM) 10K type strain sequencing project: providing services to taxonomists for standard genome sequencing and annotation.</title>
        <authorList>
            <consortium name="The Broad Institute Genomics Platform"/>
            <consortium name="The Broad Institute Genome Sequencing Center for Infectious Disease"/>
            <person name="Wu L."/>
            <person name="Ma J."/>
        </authorList>
    </citation>
    <scope>NUCLEOTIDE SEQUENCE [LARGE SCALE GENOMIC DNA]</scope>
    <source>
        <strain evidence="5">CECT 8551</strain>
    </source>
</reference>
<dbReference type="RefSeq" id="WP_241290776.1">
    <property type="nucleotide sequence ID" value="NZ_JAKZGR010000001.1"/>
</dbReference>
<feature type="transmembrane region" description="Helical" evidence="1">
    <location>
        <begin position="91"/>
        <end position="114"/>
    </location>
</feature>
<feature type="domain" description="Protein FecR C-terminal" evidence="3">
    <location>
        <begin position="262"/>
        <end position="327"/>
    </location>
</feature>
<dbReference type="PIRSF" id="PIRSF018266">
    <property type="entry name" value="FecR"/>
    <property type="match status" value="1"/>
</dbReference>
<accession>A0ABV8EJW8</accession>
<keyword evidence="5" id="KW-1185">Reference proteome</keyword>